<dbReference type="PROSITE" id="PS50977">
    <property type="entry name" value="HTH_TETR_2"/>
    <property type="match status" value="1"/>
</dbReference>
<dbReference type="Gene3D" id="1.10.357.10">
    <property type="entry name" value="Tetracycline Repressor, domain 2"/>
    <property type="match status" value="1"/>
</dbReference>
<dbReference type="PANTHER" id="PTHR30055:SF234">
    <property type="entry name" value="HTH-TYPE TRANSCRIPTIONAL REGULATOR BETI"/>
    <property type="match status" value="1"/>
</dbReference>
<keyword evidence="8" id="KW-1185">Reference proteome</keyword>
<dbReference type="InterPro" id="IPR001647">
    <property type="entry name" value="HTH_TetR"/>
</dbReference>
<sequence length="201" mass="22061">MSQTETELSRGEIRRRQILDAAARCFAQDGFHATSIATLSKATGMSPGHIYHFFANKEAIIGALIERKLAYSLQLVEQFEDAEDLFQALVERVELGLNEKTNLANAALELEILAEAARNPGVAASLRAADQIKRQRLMELIGQARRGRSQEEDPERDIAASTELLMALFDGLAVRAISHPDIDRAALIPLLQKAVATLIEG</sequence>
<dbReference type="InterPro" id="IPR036271">
    <property type="entry name" value="Tet_transcr_reg_TetR-rel_C_sf"/>
</dbReference>
<evidence type="ECO:0000313" key="8">
    <source>
        <dbReference type="Proteomes" id="UP000502699"/>
    </source>
</evidence>
<dbReference type="Proteomes" id="UP000502699">
    <property type="component" value="Chromosome"/>
</dbReference>
<feature type="domain" description="HTH tetR-type" evidence="6">
    <location>
        <begin position="12"/>
        <end position="72"/>
    </location>
</feature>
<gene>
    <name evidence="7" type="ORF">GWK36_00840</name>
</gene>
<evidence type="ECO:0000256" key="1">
    <source>
        <dbReference type="ARBA" id="ARBA00022491"/>
    </source>
</evidence>
<evidence type="ECO:0000256" key="3">
    <source>
        <dbReference type="ARBA" id="ARBA00023125"/>
    </source>
</evidence>
<dbReference type="InterPro" id="IPR009057">
    <property type="entry name" value="Homeodomain-like_sf"/>
</dbReference>
<dbReference type="Pfam" id="PF13977">
    <property type="entry name" value="TetR_C_6"/>
    <property type="match status" value="1"/>
</dbReference>
<dbReference type="KEGG" id="cjap:GWK36_00840"/>
<evidence type="ECO:0000256" key="4">
    <source>
        <dbReference type="ARBA" id="ARBA00023163"/>
    </source>
</evidence>
<name>A0A6G7V9T4_9GAMM</name>
<dbReference type="InterPro" id="IPR050109">
    <property type="entry name" value="HTH-type_TetR-like_transc_reg"/>
</dbReference>
<keyword evidence="2" id="KW-0805">Transcription regulation</keyword>
<dbReference type="PANTHER" id="PTHR30055">
    <property type="entry name" value="HTH-TYPE TRANSCRIPTIONAL REGULATOR RUTR"/>
    <property type="match status" value="1"/>
</dbReference>
<accession>A0A6G7V9T4</accession>
<evidence type="ECO:0000259" key="6">
    <source>
        <dbReference type="PROSITE" id="PS50977"/>
    </source>
</evidence>
<keyword evidence="1" id="KW-0678">Repressor</keyword>
<protein>
    <submittedName>
        <fullName evidence="7">TetR/AcrR family transcriptional regulator</fullName>
    </submittedName>
</protein>
<evidence type="ECO:0000313" key="7">
    <source>
        <dbReference type="EMBL" id="QIK36781.1"/>
    </source>
</evidence>
<keyword evidence="4" id="KW-0804">Transcription</keyword>
<dbReference type="Pfam" id="PF00440">
    <property type="entry name" value="TetR_N"/>
    <property type="match status" value="1"/>
</dbReference>
<reference evidence="8" key="1">
    <citation type="submission" date="2020-01" db="EMBL/GenBank/DDBJ databases">
        <title>Caldichromatium gen. nov., sp. nov., a thermophilic purple sulfur bacterium member of the family Chromatiaceae isolated from Nakabusa hot spring, Japan.</title>
        <authorList>
            <person name="Saini M.K."/>
            <person name="Hanada S."/>
            <person name="Tank M."/>
        </authorList>
    </citation>
    <scope>NUCLEOTIDE SEQUENCE [LARGE SCALE GENOMIC DNA]</scope>
    <source>
        <strain evidence="8">No.7</strain>
    </source>
</reference>
<dbReference type="PRINTS" id="PR00455">
    <property type="entry name" value="HTHTETR"/>
</dbReference>
<feature type="DNA-binding region" description="H-T-H motif" evidence="5">
    <location>
        <begin position="35"/>
        <end position="54"/>
    </location>
</feature>
<dbReference type="EMBL" id="CP048029">
    <property type="protein sequence ID" value="QIK36781.1"/>
    <property type="molecule type" value="Genomic_DNA"/>
</dbReference>
<proteinExistence type="predicted"/>
<dbReference type="GO" id="GO:0003700">
    <property type="term" value="F:DNA-binding transcription factor activity"/>
    <property type="evidence" value="ECO:0007669"/>
    <property type="project" value="TreeGrafter"/>
</dbReference>
<dbReference type="SUPFAM" id="SSF48498">
    <property type="entry name" value="Tetracyclin repressor-like, C-terminal domain"/>
    <property type="match status" value="1"/>
</dbReference>
<dbReference type="SUPFAM" id="SSF46689">
    <property type="entry name" value="Homeodomain-like"/>
    <property type="match status" value="1"/>
</dbReference>
<evidence type="ECO:0000256" key="2">
    <source>
        <dbReference type="ARBA" id="ARBA00023015"/>
    </source>
</evidence>
<dbReference type="InterPro" id="IPR039538">
    <property type="entry name" value="BetI_C"/>
</dbReference>
<keyword evidence="3 5" id="KW-0238">DNA-binding</keyword>
<evidence type="ECO:0000256" key="5">
    <source>
        <dbReference type="PROSITE-ProRule" id="PRU00335"/>
    </source>
</evidence>
<dbReference type="AlphaFoldDB" id="A0A6G7V9T4"/>
<dbReference type="RefSeq" id="WP_166269255.1">
    <property type="nucleotide sequence ID" value="NZ_CP048029.1"/>
</dbReference>
<organism evidence="7 8">
    <name type="scientific">Caldichromatium japonicum</name>
    <dbReference type="NCBI Taxonomy" id="2699430"/>
    <lineage>
        <taxon>Bacteria</taxon>
        <taxon>Pseudomonadati</taxon>
        <taxon>Pseudomonadota</taxon>
        <taxon>Gammaproteobacteria</taxon>
        <taxon>Chromatiales</taxon>
        <taxon>Chromatiaceae</taxon>
        <taxon>Caldichromatium</taxon>
    </lineage>
</organism>
<dbReference type="GO" id="GO:0000976">
    <property type="term" value="F:transcription cis-regulatory region binding"/>
    <property type="evidence" value="ECO:0007669"/>
    <property type="project" value="TreeGrafter"/>
</dbReference>